<feature type="domain" description="Mga helix-turn-helix" evidence="1">
    <location>
        <begin position="84"/>
        <end position="166"/>
    </location>
</feature>
<dbReference type="Pfam" id="PF05043">
    <property type="entry name" value="Mga"/>
    <property type="match status" value="1"/>
</dbReference>
<gene>
    <name evidence="2" type="ORF">HMPREF9498_01133</name>
</gene>
<accession>A0A125W7A1</accession>
<sequence>MYNLLTKQEIQLLSLIEYLYDSKEKVPMQVLRRKYEFSHYNINNLLNQLTLLISRVNTHENVHIRIINNQQSIELVADENIPIELMKEAVVRGSLTYMLALDLLLKRYTSAKDFCEEHFINFSIFKQVSDRLNNHLARFNCYLNLKRREKICGNEKDFRSFFYSLFFISGTSLVPFLSKTNQAQLQNFIEIIKNRYPYFTYTDLRKLKLIMSIGLLRYQSGFTITNYPEVAAINLAFPYSEFQLLVNDCFIDEQKEPDTWQAEIHFYYDFFSTLTMYSLVQMETINFANLAIMGMDNSPHATWIFEKCTQLQLDLSAIEVVFLLVNLSNASERLIHFPVEEELSYEVANVSLYEKQYPNVSRTTNYFLKRLPFDKQHPLDALFKETIFLIIRSVLLNKQIPVKILLHSSINQIQENWLAKEINNYCDVPLKFVNHIQEVPDLVITDKNNPLFHASKTFYWHPVPYLDEYYNLKQVVRKIYFAKLRGENSLEGIGC</sequence>
<evidence type="ECO:0000313" key="2">
    <source>
        <dbReference type="EMBL" id="EFM83225.1"/>
    </source>
</evidence>
<dbReference type="AlphaFoldDB" id="A0A125W7A1"/>
<dbReference type="Proteomes" id="UP000004846">
    <property type="component" value="Unassembled WGS sequence"/>
</dbReference>
<dbReference type="InterPro" id="IPR036388">
    <property type="entry name" value="WH-like_DNA-bd_sf"/>
</dbReference>
<dbReference type="EMBL" id="AEBR01000030">
    <property type="protein sequence ID" value="EFM83225.1"/>
    <property type="molecule type" value="Genomic_DNA"/>
</dbReference>
<dbReference type="HOGENOM" id="CLU_550670_0_0_9"/>
<name>A0A125W7A1_ENTFL</name>
<evidence type="ECO:0000313" key="3">
    <source>
        <dbReference type="Proteomes" id="UP000004846"/>
    </source>
</evidence>
<dbReference type="RefSeq" id="WP_002381348.1">
    <property type="nucleotide sequence ID" value="NZ_GL454434.1"/>
</dbReference>
<comment type="caution">
    <text evidence="2">The sequence shown here is derived from an EMBL/GenBank/DDBJ whole genome shotgun (WGS) entry which is preliminary data.</text>
</comment>
<dbReference type="GeneID" id="60892637"/>
<dbReference type="Gene3D" id="1.10.10.10">
    <property type="entry name" value="Winged helix-like DNA-binding domain superfamily/Winged helix DNA-binding domain"/>
    <property type="match status" value="1"/>
</dbReference>
<dbReference type="InterPro" id="IPR007737">
    <property type="entry name" value="Mga_HTH"/>
</dbReference>
<protein>
    <submittedName>
        <fullName evidence="2">M protein trans-acting positive regulator (MGA)</fullName>
    </submittedName>
</protein>
<reference evidence="2 3" key="1">
    <citation type="submission" date="2010-07" db="EMBL/GenBank/DDBJ databases">
        <authorList>
            <person name="Sid Ahmed O."/>
        </authorList>
    </citation>
    <scope>NUCLEOTIDE SEQUENCE [LARGE SCALE GENOMIC DNA]</scope>
    <source>
        <strain evidence="2 3">TX4248</strain>
    </source>
</reference>
<evidence type="ECO:0000259" key="1">
    <source>
        <dbReference type="Pfam" id="PF05043"/>
    </source>
</evidence>
<proteinExistence type="predicted"/>
<organism evidence="2 3">
    <name type="scientific">Enterococcus faecalis TX4248</name>
    <dbReference type="NCBI Taxonomy" id="749495"/>
    <lineage>
        <taxon>Bacteria</taxon>
        <taxon>Bacillati</taxon>
        <taxon>Bacillota</taxon>
        <taxon>Bacilli</taxon>
        <taxon>Lactobacillales</taxon>
        <taxon>Enterococcaceae</taxon>
        <taxon>Enterococcus</taxon>
    </lineage>
</organism>